<evidence type="ECO:0000256" key="6">
    <source>
        <dbReference type="ARBA" id="ARBA00023002"/>
    </source>
</evidence>
<evidence type="ECO:0000313" key="10">
    <source>
        <dbReference type="Proteomes" id="UP000605846"/>
    </source>
</evidence>
<keyword evidence="6" id="KW-0560">Oxidoreductase</keyword>
<dbReference type="InterPro" id="IPR001796">
    <property type="entry name" value="DHFR_dom"/>
</dbReference>
<dbReference type="PROSITE" id="PS51330">
    <property type="entry name" value="DHFR_2"/>
    <property type="match status" value="1"/>
</dbReference>
<comment type="caution">
    <text evidence="9">The sequence shown here is derived from an EMBL/GenBank/DDBJ whole genome shotgun (WGS) entry which is preliminary data.</text>
</comment>
<keyword evidence="4" id="KW-0554">One-carbon metabolism</keyword>
<evidence type="ECO:0000256" key="3">
    <source>
        <dbReference type="ARBA" id="ARBA00018886"/>
    </source>
</evidence>
<dbReference type="OrthoDB" id="414698at2759"/>
<dbReference type="EC" id="1.5.1.3" evidence="2"/>
<dbReference type="GO" id="GO:0006730">
    <property type="term" value="P:one-carbon metabolic process"/>
    <property type="evidence" value="ECO:0007669"/>
    <property type="project" value="UniProtKB-KW"/>
</dbReference>
<dbReference type="GO" id="GO:0046452">
    <property type="term" value="P:dihydrofolate metabolic process"/>
    <property type="evidence" value="ECO:0007669"/>
    <property type="project" value="TreeGrafter"/>
</dbReference>
<reference evidence="9" key="1">
    <citation type="submission" date="2020-01" db="EMBL/GenBank/DDBJ databases">
        <title>Genome Sequencing of Three Apophysomyces-Like Fungal Strains Confirms a Novel Fungal Genus in the Mucoromycota with divergent Burkholderia-like Endosymbiotic Bacteria.</title>
        <authorList>
            <person name="Stajich J.E."/>
            <person name="Macias A.M."/>
            <person name="Carter-House D."/>
            <person name="Lovett B."/>
            <person name="Kasson L.R."/>
            <person name="Berry K."/>
            <person name="Grigoriev I."/>
            <person name="Chang Y."/>
            <person name="Spatafora J."/>
            <person name="Kasson M.T."/>
        </authorList>
    </citation>
    <scope>NUCLEOTIDE SEQUENCE</scope>
    <source>
        <strain evidence="9">NRRL A-21654</strain>
    </source>
</reference>
<sequence length="210" mass="24003">MGKCVVLMAAMHVKTRGIGYQEDLPWSIPEDWEYFERITTKPYGTSAMTTKMEPDTWHNVIITGRKTWDAKQMNKQPLPNRFNIVLSRNPIYRKAVESFSNAAFATSLEEALMQADNLPGRTFILGGSEVYAAALKRPECTHVLLTHVYCDDIVCDTFMPPIDMSLFQLASHEELEAFVEESVPRGIREHGNTKYEFLLYKRTGNLPHNN</sequence>
<dbReference type="CDD" id="cd00209">
    <property type="entry name" value="DHFR"/>
    <property type="match status" value="1"/>
</dbReference>
<dbReference type="Proteomes" id="UP000605846">
    <property type="component" value="Unassembled WGS sequence"/>
</dbReference>
<organism evidence="9 10">
    <name type="scientific">Apophysomyces ossiformis</name>
    <dbReference type="NCBI Taxonomy" id="679940"/>
    <lineage>
        <taxon>Eukaryota</taxon>
        <taxon>Fungi</taxon>
        <taxon>Fungi incertae sedis</taxon>
        <taxon>Mucoromycota</taxon>
        <taxon>Mucoromycotina</taxon>
        <taxon>Mucoromycetes</taxon>
        <taxon>Mucorales</taxon>
        <taxon>Mucorineae</taxon>
        <taxon>Mucoraceae</taxon>
        <taxon>Apophysomyces</taxon>
    </lineage>
</organism>
<dbReference type="PANTHER" id="PTHR48069:SF3">
    <property type="entry name" value="DIHYDROFOLATE REDUCTASE"/>
    <property type="match status" value="1"/>
</dbReference>
<accession>A0A8H7ETB6</accession>
<comment type="pathway">
    <text evidence="1">Cofactor biosynthesis; tetrahydrofolate biosynthesis; 5,6,7,8-tetrahydrofolate from 7,8-dihydrofolate: step 1/1.</text>
</comment>
<evidence type="ECO:0000259" key="8">
    <source>
        <dbReference type="PROSITE" id="PS51330"/>
    </source>
</evidence>
<dbReference type="GO" id="GO:0046655">
    <property type="term" value="P:folic acid metabolic process"/>
    <property type="evidence" value="ECO:0007669"/>
    <property type="project" value="TreeGrafter"/>
</dbReference>
<feature type="domain" description="DHFR" evidence="8">
    <location>
        <begin position="1"/>
        <end position="202"/>
    </location>
</feature>
<dbReference type="InterPro" id="IPR024072">
    <property type="entry name" value="DHFR-like_dom_sf"/>
</dbReference>
<dbReference type="Gene3D" id="3.40.430.10">
    <property type="entry name" value="Dihydrofolate Reductase, subunit A"/>
    <property type="match status" value="1"/>
</dbReference>
<dbReference type="InterPro" id="IPR012259">
    <property type="entry name" value="DHFR"/>
</dbReference>
<dbReference type="AlphaFoldDB" id="A0A8H7ETB6"/>
<keyword evidence="5" id="KW-0521">NADP</keyword>
<dbReference type="GO" id="GO:0050661">
    <property type="term" value="F:NADP binding"/>
    <property type="evidence" value="ECO:0007669"/>
    <property type="project" value="InterPro"/>
</dbReference>
<comment type="similarity">
    <text evidence="7">Belongs to the dihydrofolate reductase family.</text>
</comment>
<dbReference type="EMBL" id="JABAYA010000002">
    <property type="protein sequence ID" value="KAF7732492.1"/>
    <property type="molecule type" value="Genomic_DNA"/>
</dbReference>
<dbReference type="SUPFAM" id="SSF53597">
    <property type="entry name" value="Dihydrofolate reductase-like"/>
    <property type="match status" value="1"/>
</dbReference>
<dbReference type="Pfam" id="PF00186">
    <property type="entry name" value="DHFR_1"/>
    <property type="match status" value="1"/>
</dbReference>
<evidence type="ECO:0000256" key="5">
    <source>
        <dbReference type="ARBA" id="ARBA00022857"/>
    </source>
</evidence>
<dbReference type="GO" id="GO:0046654">
    <property type="term" value="P:tetrahydrofolate biosynthetic process"/>
    <property type="evidence" value="ECO:0007669"/>
    <property type="project" value="UniProtKB-UniPathway"/>
</dbReference>
<dbReference type="InterPro" id="IPR017925">
    <property type="entry name" value="DHFR_CS"/>
</dbReference>
<keyword evidence="10" id="KW-1185">Reference proteome</keyword>
<dbReference type="PANTHER" id="PTHR48069">
    <property type="entry name" value="DIHYDROFOLATE REDUCTASE"/>
    <property type="match status" value="1"/>
</dbReference>
<dbReference type="GO" id="GO:0005739">
    <property type="term" value="C:mitochondrion"/>
    <property type="evidence" value="ECO:0007669"/>
    <property type="project" value="TreeGrafter"/>
</dbReference>
<protein>
    <recommendedName>
        <fullName evidence="3">Dihydrofolate reductase</fullName>
        <ecNumber evidence="2">1.5.1.3</ecNumber>
    </recommendedName>
</protein>
<evidence type="ECO:0000313" key="9">
    <source>
        <dbReference type="EMBL" id="KAF7732492.1"/>
    </source>
</evidence>
<dbReference type="PRINTS" id="PR00070">
    <property type="entry name" value="DHFR"/>
</dbReference>
<name>A0A8H7ETB6_9FUNG</name>
<evidence type="ECO:0000256" key="2">
    <source>
        <dbReference type="ARBA" id="ARBA00012856"/>
    </source>
</evidence>
<dbReference type="UniPathway" id="UPA00077">
    <property type="reaction ID" value="UER00158"/>
</dbReference>
<evidence type="ECO:0000256" key="7">
    <source>
        <dbReference type="RuleBase" id="RU004474"/>
    </source>
</evidence>
<evidence type="ECO:0000256" key="4">
    <source>
        <dbReference type="ARBA" id="ARBA00022563"/>
    </source>
</evidence>
<proteinExistence type="inferred from homology"/>
<evidence type="ECO:0000256" key="1">
    <source>
        <dbReference type="ARBA" id="ARBA00004903"/>
    </source>
</evidence>
<gene>
    <name evidence="9" type="primary">DFR1_1</name>
    <name evidence="9" type="ORF">EC973_003237</name>
</gene>
<dbReference type="PROSITE" id="PS00075">
    <property type="entry name" value="DHFR_1"/>
    <property type="match status" value="1"/>
</dbReference>
<dbReference type="GO" id="GO:0004146">
    <property type="term" value="F:dihydrofolate reductase activity"/>
    <property type="evidence" value="ECO:0007669"/>
    <property type="project" value="UniProtKB-EC"/>
</dbReference>